<keyword evidence="2" id="KW-1185">Reference proteome</keyword>
<dbReference type="Gene3D" id="2.170.15.10">
    <property type="entry name" value="Proaerolysin, chain A, domain 3"/>
    <property type="match status" value="1"/>
</dbReference>
<evidence type="ECO:0000313" key="1">
    <source>
        <dbReference type="EMBL" id="KAK3589964.1"/>
    </source>
</evidence>
<dbReference type="PANTHER" id="PTHR39369:SF6">
    <property type="entry name" value="LIN-24 (TWENTY-FOUR) LIKE"/>
    <property type="match status" value="1"/>
</dbReference>
<accession>A0AAE0VTW7</accession>
<reference evidence="1" key="3">
    <citation type="submission" date="2023-05" db="EMBL/GenBank/DDBJ databases">
        <authorList>
            <person name="Smith C.H."/>
        </authorList>
    </citation>
    <scope>NUCLEOTIDE SEQUENCE</scope>
    <source>
        <strain evidence="1">CHS0354</strain>
        <tissue evidence="1">Mantle</tissue>
    </source>
</reference>
<proteinExistence type="predicted"/>
<protein>
    <submittedName>
        <fullName evidence="1">Uncharacterized protein</fullName>
    </submittedName>
</protein>
<comment type="caution">
    <text evidence="1">The sequence shown here is derived from an EMBL/GenBank/DDBJ whole genome shotgun (WGS) entry which is preliminary data.</text>
</comment>
<dbReference type="EMBL" id="JAEAOA010002053">
    <property type="protein sequence ID" value="KAK3589964.1"/>
    <property type="molecule type" value="Genomic_DNA"/>
</dbReference>
<dbReference type="PANTHER" id="PTHR39369">
    <property type="entry name" value="LIN-24 (TWENTY-FOUR) LIKE"/>
    <property type="match status" value="1"/>
</dbReference>
<dbReference type="Proteomes" id="UP001195483">
    <property type="component" value="Unassembled WGS sequence"/>
</dbReference>
<reference evidence="1" key="2">
    <citation type="journal article" date="2021" name="Genome Biol. Evol.">
        <title>Developing a high-quality reference genome for a parasitic bivalve with doubly uniparental inheritance (Bivalvia: Unionida).</title>
        <authorList>
            <person name="Smith C.H."/>
        </authorList>
    </citation>
    <scope>NUCLEOTIDE SEQUENCE</scope>
    <source>
        <strain evidence="1">CHS0354</strain>
        <tissue evidence="1">Mantle</tissue>
    </source>
</reference>
<sequence length="297" mass="34811">MTMFSSNDSNQKLYSIDFKSCIEKYTWKRFRENRGCWRSLLVSKKKHYVDVRWGYLQFKHKTTRFDERDETTSGVPQQQNVDLYISDYENKTSLIQQYTFSATRETRSSTSVEVQDNYTLEGSMNLEIDLAGFGKIGGGFSQSLSVTNTSGETFEKSLAWEVNTEVRVKPWHKAKATLCVYQLNMVYDFEVKTTVSLTRGHLPVAIRRKKDDKIVWVIWIIKLPVIFDEKFMRNNNIVVVEEHLTDVNRIRENIEFTTHGVCKMVSWTNQHVKVESKEMQKMPEHIKSALENKNEND</sequence>
<dbReference type="AlphaFoldDB" id="A0AAE0VTW7"/>
<dbReference type="SUPFAM" id="SSF56973">
    <property type="entry name" value="Aerolisin/ETX pore-forming domain"/>
    <property type="match status" value="1"/>
</dbReference>
<name>A0AAE0VTW7_9BIVA</name>
<organism evidence="1 2">
    <name type="scientific">Potamilus streckersoni</name>
    <dbReference type="NCBI Taxonomy" id="2493646"/>
    <lineage>
        <taxon>Eukaryota</taxon>
        <taxon>Metazoa</taxon>
        <taxon>Spiralia</taxon>
        <taxon>Lophotrochozoa</taxon>
        <taxon>Mollusca</taxon>
        <taxon>Bivalvia</taxon>
        <taxon>Autobranchia</taxon>
        <taxon>Heteroconchia</taxon>
        <taxon>Palaeoheterodonta</taxon>
        <taxon>Unionida</taxon>
        <taxon>Unionoidea</taxon>
        <taxon>Unionidae</taxon>
        <taxon>Ambleminae</taxon>
        <taxon>Lampsilini</taxon>
        <taxon>Potamilus</taxon>
    </lineage>
</organism>
<evidence type="ECO:0000313" key="2">
    <source>
        <dbReference type="Proteomes" id="UP001195483"/>
    </source>
</evidence>
<reference evidence="1" key="1">
    <citation type="journal article" date="2021" name="Genome Biol. Evol.">
        <title>A High-Quality Reference Genome for a Parasitic Bivalve with Doubly Uniparental Inheritance (Bivalvia: Unionida).</title>
        <authorList>
            <person name="Smith C.H."/>
        </authorList>
    </citation>
    <scope>NUCLEOTIDE SEQUENCE</scope>
    <source>
        <strain evidence="1">CHS0354</strain>
    </source>
</reference>
<gene>
    <name evidence="1" type="ORF">CHS0354_034989</name>
</gene>
<dbReference type="CDD" id="cd20237">
    <property type="entry name" value="PFM_LIN24-like"/>
    <property type="match status" value="1"/>
</dbReference>